<accession>A0A239K3Y8</accession>
<sequence>MAEAIRAGYGPGVRRPVVDETASARRKAGPPVRMRMLKEALR</sequence>
<dbReference type="AlphaFoldDB" id="A0A239K3Y8"/>
<gene>
    <name evidence="2" type="ORF">SAMN05216276_102582</name>
</gene>
<proteinExistence type="predicted"/>
<feature type="region of interest" description="Disordered" evidence="1">
    <location>
        <begin position="1"/>
        <end position="42"/>
    </location>
</feature>
<name>A0A239K3Y8_9ACTN</name>
<protein>
    <submittedName>
        <fullName evidence="2">Uncharacterized protein</fullName>
    </submittedName>
</protein>
<keyword evidence="3" id="KW-1185">Reference proteome</keyword>
<evidence type="ECO:0000313" key="2">
    <source>
        <dbReference type="EMBL" id="SNT12711.1"/>
    </source>
</evidence>
<reference evidence="2 3" key="1">
    <citation type="submission" date="2017-06" db="EMBL/GenBank/DDBJ databases">
        <authorList>
            <person name="Kim H.J."/>
            <person name="Triplett B.A."/>
        </authorList>
    </citation>
    <scope>NUCLEOTIDE SEQUENCE [LARGE SCALE GENOMIC DNA]</scope>
    <source>
        <strain evidence="2 3">CGMCC 4.2132</strain>
    </source>
</reference>
<evidence type="ECO:0000256" key="1">
    <source>
        <dbReference type="SAM" id="MobiDB-lite"/>
    </source>
</evidence>
<dbReference type="EMBL" id="FZOD01000025">
    <property type="protein sequence ID" value="SNT12711.1"/>
    <property type="molecule type" value="Genomic_DNA"/>
</dbReference>
<organism evidence="2 3">
    <name type="scientific">Streptosporangium subroseum</name>
    <dbReference type="NCBI Taxonomy" id="106412"/>
    <lineage>
        <taxon>Bacteria</taxon>
        <taxon>Bacillati</taxon>
        <taxon>Actinomycetota</taxon>
        <taxon>Actinomycetes</taxon>
        <taxon>Streptosporangiales</taxon>
        <taxon>Streptosporangiaceae</taxon>
        <taxon>Streptosporangium</taxon>
    </lineage>
</organism>
<evidence type="ECO:0000313" key="3">
    <source>
        <dbReference type="Proteomes" id="UP000198282"/>
    </source>
</evidence>
<dbReference type="Proteomes" id="UP000198282">
    <property type="component" value="Unassembled WGS sequence"/>
</dbReference>